<dbReference type="Proteomes" id="UP000182085">
    <property type="component" value="Chromosome I"/>
</dbReference>
<organism evidence="1 2">
    <name type="scientific">Pseudomonas rhodesiae</name>
    <dbReference type="NCBI Taxonomy" id="76760"/>
    <lineage>
        <taxon>Bacteria</taxon>
        <taxon>Pseudomonadati</taxon>
        <taxon>Pseudomonadota</taxon>
        <taxon>Gammaproteobacteria</taxon>
        <taxon>Pseudomonadales</taxon>
        <taxon>Pseudomonadaceae</taxon>
        <taxon>Pseudomonas</taxon>
    </lineage>
</organism>
<evidence type="ECO:0000313" key="2">
    <source>
        <dbReference type="Proteomes" id="UP000182085"/>
    </source>
</evidence>
<protein>
    <submittedName>
        <fullName evidence="1">Uncharacterized protein</fullName>
    </submittedName>
</protein>
<evidence type="ECO:0000313" key="1">
    <source>
        <dbReference type="EMBL" id="SDV15448.1"/>
    </source>
</evidence>
<dbReference type="AlphaFoldDB" id="A0AAE8HH28"/>
<name>A0AAE8HH28_9PSED</name>
<proteinExistence type="predicted"/>
<gene>
    <name evidence="1" type="ORF">SAMN04490209_5000</name>
</gene>
<dbReference type="EMBL" id="LT629801">
    <property type="protein sequence ID" value="SDV15448.1"/>
    <property type="molecule type" value="Genomic_DNA"/>
</dbReference>
<accession>A0AAE8HH28</accession>
<keyword evidence="2" id="KW-1185">Reference proteome</keyword>
<sequence>MVELSEREKMLDEAWSEPVQAVGTRYGLSNVGC</sequence>
<reference evidence="1 2" key="1">
    <citation type="submission" date="2016-10" db="EMBL/GenBank/DDBJ databases">
        <authorList>
            <person name="Varghese N."/>
            <person name="Submissions S."/>
        </authorList>
    </citation>
    <scope>NUCLEOTIDE SEQUENCE [LARGE SCALE GENOMIC DNA]</scope>
    <source>
        <strain evidence="1 2">BS2777</strain>
    </source>
</reference>